<feature type="signal peptide" evidence="1">
    <location>
        <begin position="1"/>
        <end position="24"/>
    </location>
</feature>
<sequence length="253" mass="26067">MIKSLITAAAVLGLAATALNPVHAQPASIRNIVLVHGGFVDGSGWQGVYALLKKKGYNVSIVQNPTLALADDVAVTKRTLAQQDGPVVLVGHSYGGVIVSEAGTDEKVKAVVYIAAFAPDKGESVSSLIANPPAGAPVPPILPPADGFLFLDKAKFAASFAADVDPETASFMADSQVPWGVEALSGAVTAPAWKSKPSYYLVAADDRMIPPPAQRMMAQRAGSTVVETPGSHAVYVSKPEVVAALIEQAATAK</sequence>
<dbReference type="EMBL" id="CP016616">
    <property type="protein sequence ID" value="ANY80571.1"/>
    <property type="molecule type" value="Genomic_DNA"/>
</dbReference>
<dbReference type="InterPro" id="IPR029058">
    <property type="entry name" value="AB_hydrolase_fold"/>
</dbReference>
<dbReference type="Pfam" id="PF12697">
    <property type="entry name" value="Abhydrolase_6"/>
    <property type="match status" value="1"/>
</dbReference>
<organism evidence="3">
    <name type="scientific">Microvirga ossetica</name>
    <dbReference type="NCBI Taxonomy" id="1882682"/>
    <lineage>
        <taxon>Bacteria</taxon>
        <taxon>Pseudomonadati</taxon>
        <taxon>Pseudomonadota</taxon>
        <taxon>Alphaproteobacteria</taxon>
        <taxon>Hyphomicrobiales</taxon>
        <taxon>Methylobacteriaceae</taxon>
        <taxon>Microvirga</taxon>
    </lineage>
</organism>
<keyword evidence="1" id="KW-0732">Signal</keyword>
<dbReference type="RefSeq" id="WP_099511573.1">
    <property type="nucleotide sequence ID" value="NZ_CP016616.1"/>
</dbReference>
<reference evidence="3" key="1">
    <citation type="submission" date="2016-07" db="EMBL/GenBank/DDBJ databases">
        <title>Microvirga ossetica sp. nov. a new species of rhizobia isolated from root nodules of the legume species Vicia alpestris Steven originated from North Ossetia region in the Caucasus.</title>
        <authorList>
            <person name="Safronova V.I."/>
            <person name="Kuznetsova I.G."/>
            <person name="Sazanova A.L."/>
            <person name="Belimov A."/>
            <person name="Andronov E."/>
            <person name="Osledkin Y.S."/>
            <person name="Onishchuk O.P."/>
            <person name="Kurchak O.N."/>
            <person name="Shaposhnikov A.I."/>
            <person name="Willems A."/>
            <person name="Tikhonovich I.A."/>
        </authorList>
    </citation>
    <scope>NUCLEOTIDE SEQUENCE [LARGE SCALE GENOMIC DNA]</scope>
    <source>
        <strain evidence="3">V5/3M</strain>
    </source>
</reference>
<dbReference type="GO" id="GO:0016787">
    <property type="term" value="F:hydrolase activity"/>
    <property type="evidence" value="ECO:0007669"/>
    <property type="project" value="UniProtKB-KW"/>
</dbReference>
<gene>
    <name evidence="3" type="ORF">BB934_22000</name>
</gene>
<evidence type="ECO:0000256" key="1">
    <source>
        <dbReference type="SAM" id="SignalP"/>
    </source>
</evidence>
<dbReference type="KEGG" id="moc:BB934_22000"/>
<dbReference type="AlphaFoldDB" id="A0A1B2EKU0"/>
<dbReference type="InterPro" id="IPR000073">
    <property type="entry name" value="AB_hydrolase_1"/>
</dbReference>
<feature type="domain" description="AB hydrolase-1" evidence="2">
    <location>
        <begin position="32"/>
        <end position="244"/>
    </location>
</feature>
<feature type="chain" id="PRO_5008535976" evidence="1">
    <location>
        <begin position="25"/>
        <end position="253"/>
    </location>
</feature>
<name>A0A1B2EKU0_9HYPH</name>
<dbReference type="Gene3D" id="3.40.50.1820">
    <property type="entry name" value="alpha/beta hydrolase"/>
    <property type="match status" value="1"/>
</dbReference>
<evidence type="ECO:0000313" key="3">
    <source>
        <dbReference type="EMBL" id="ANY80571.1"/>
    </source>
</evidence>
<dbReference type="SUPFAM" id="SSF53474">
    <property type="entry name" value="alpha/beta-Hydrolases"/>
    <property type="match status" value="1"/>
</dbReference>
<proteinExistence type="predicted"/>
<protein>
    <submittedName>
        <fullName evidence="3">Hydrolase</fullName>
    </submittedName>
</protein>
<dbReference type="PANTHER" id="PTHR37017:SF11">
    <property type="entry name" value="ESTERASE_LIPASE_THIOESTERASE DOMAIN-CONTAINING PROTEIN"/>
    <property type="match status" value="1"/>
</dbReference>
<dbReference type="InterPro" id="IPR052897">
    <property type="entry name" value="Sec-Metab_Biosynth_Hydrolase"/>
</dbReference>
<dbReference type="OrthoDB" id="9814966at2"/>
<keyword evidence="3" id="KW-0378">Hydrolase</keyword>
<evidence type="ECO:0000259" key="2">
    <source>
        <dbReference type="Pfam" id="PF12697"/>
    </source>
</evidence>
<dbReference type="PANTHER" id="PTHR37017">
    <property type="entry name" value="AB HYDROLASE-1 DOMAIN-CONTAINING PROTEIN-RELATED"/>
    <property type="match status" value="1"/>
</dbReference>
<accession>A0A1B2EKU0</accession>